<protein>
    <recommendedName>
        <fullName evidence="2">Copper-binding protein MbnP-like domain-containing protein</fullName>
    </recommendedName>
</protein>
<name>A0A511MWS9_DEIC1</name>
<dbReference type="Pfam" id="PF20243">
    <property type="entry name" value="MbnP"/>
    <property type="match status" value="1"/>
</dbReference>
<evidence type="ECO:0000313" key="4">
    <source>
        <dbReference type="Proteomes" id="UP000321306"/>
    </source>
</evidence>
<dbReference type="OrthoDB" id="64245at2"/>
<gene>
    <name evidence="3" type="ORF">DC3_02210</name>
</gene>
<feature type="domain" description="Copper-binding protein MbnP-like" evidence="2">
    <location>
        <begin position="18"/>
        <end position="212"/>
    </location>
</feature>
<accession>A0A511MWS9</accession>
<comment type="caution">
    <text evidence="3">The sequence shown here is derived from an EMBL/GenBank/DDBJ whole genome shotgun (WGS) entry which is preliminary data.</text>
</comment>
<dbReference type="RefSeq" id="WP_146881736.1">
    <property type="nucleotide sequence ID" value="NZ_BJXB01000001.1"/>
</dbReference>
<evidence type="ECO:0000256" key="1">
    <source>
        <dbReference type="SAM" id="SignalP"/>
    </source>
</evidence>
<organism evidence="3 4">
    <name type="scientific">Deinococcus cellulosilyticus (strain DSM 18568 / NBRC 106333 / KACC 11606 / 5516J-15)</name>
    <dbReference type="NCBI Taxonomy" id="1223518"/>
    <lineage>
        <taxon>Bacteria</taxon>
        <taxon>Thermotogati</taxon>
        <taxon>Deinococcota</taxon>
        <taxon>Deinococci</taxon>
        <taxon>Deinococcales</taxon>
        <taxon>Deinococcaceae</taxon>
        <taxon>Deinococcus</taxon>
    </lineage>
</organism>
<dbReference type="Proteomes" id="UP000321306">
    <property type="component" value="Unassembled WGS sequence"/>
</dbReference>
<proteinExistence type="predicted"/>
<evidence type="ECO:0000259" key="2">
    <source>
        <dbReference type="Pfam" id="PF20243"/>
    </source>
</evidence>
<sequence length="239" mass="26290">MKQLISLLLLGCTAHAAPLSLQLTLNVGKEPLEFTKTYQNAAGNEYTFDQVKFYLSEVALVKADGSELPLDGLRLLDFNRSTGTQNIEIFRAEVPADTYKGLRFSIGVPRALNHTDPTLQDAPLGVDSGMAWAWNPGYVFFKLEGKFLKGGAQQPFSLHLGTDPYKLQYNLADVQMQKIQLNVPEAGSVVKLKLDVSQVFKAGLNGEQYDFSQARYQMVHSGPVFGAAYLNLLGAITLE</sequence>
<feature type="chain" id="PRO_5022147187" description="Copper-binding protein MbnP-like domain-containing protein" evidence="1">
    <location>
        <begin position="17"/>
        <end position="239"/>
    </location>
</feature>
<keyword evidence="1" id="KW-0732">Signal</keyword>
<dbReference type="EMBL" id="BJXB01000001">
    <property type="protein sequence ID" value="GEM44586.1"/>
    <property type="molecule type" value="Genomic_DNA"/>
</dbReference>
<dbReference type="AlphaFoldDB" id="A0A511MWS9"/>
<keyword evidence="4" id="KW-1185">Reference proteome</keyword>
<dbReference type="InterPro" id="IPR046863">
    <property type="entry name" value="MbnP-like_dom"/>
</dbReference>
<evidence type="ECO:0000313" key="3">
    <source>
        <dbReference type="EMBL" id="GEM44586.1"/>
    </source>
</evidence>
<feature type="signal peptide" evidence="1">
    <location>
        <begin position="1"/>
        <end position="16"/>
    </location>
</feature>
<reference evidence="3 4" key="1">
    <citation type="submission" date="2019-07" db="EMBL/GenBank/DDBJ databases">
        <title>Whole genome shotgun sequence of Deinococcus cellulosilyticus NBRC 106333.</title>
        <authorList>
            <person name="Hosoyama A."/>
            <person name="Uohara A."/>
            <person name="Ohji S."/>
            <person name="Ichikawa N."/>
        </authorList>
    </citation>
    <scope>NUCLEOTIDE SEQUENCE [LARGE SCALE GENOMIC DNA]</scope>
    <source>
        <strain evidence="3 4">NBRC 106333</strain>
    </source>
</reference>